<sequence length="115" mass="12804">MDTTIIPIRLKHRQCIPAPGPAPVHVLTDRTVDRLQALNTVARQLRSWNIDVIREDIAGAWPAIGHPTITIRRSLDRSIAPLLDAVGRVTWIRTSDGVTGLAVLYGVRITWSEPR</sequence>
<evidence type="ECO:0000313" key="2">
    <source>
        <dbReference type="Proteomes" id="UP001595974"/>
    </source>
</evidence>
<name>A0ABW1AY59_9RHOO</name>
<evidence type="ECO:0000313" key="1">
    <source>
        <dbReference type="EMBL" id="MFC5772107.1"/>
    </source>
</evidence>
<gene>
    <name evidence="1" type="ORF">ACFPTN_22225</name>
</gene>
<proteinExistence type="predicted"/>
<organism evidence="1 2">
    <name type="scientific">Thauera sinica</name>
    <dbReference type="NCBI Taxonomy" id="2665146"/>
    <lineage>
        <taxon>Bacteria</taxon>
        <taxon>Pseudomonadati</taxon>
        <taxon>Pseudomonadota</taxon>
        <taxon>Betaproteobacteria</taxon>
        <taxon>Rhodocyclales</taxon>
        <taxon>Zoogloeaceae</taxon>
        <taxon>Thauera</taxon>
    </lineage>
</organism>
<reference evidence="2" key="1">
    <citation type="journal article" date="2019" name="Int. J. Syst. Evol. Microbiol.">
        <title>The Global Catalogue of Microorganisms (GCM) 10K type strain sequencing project: providing services to taxonomists for standard genome sequencing and annotation.</title>
        <authorList>
            <consortium name="The Broad Institute Genomics Platform"/>
            <consortium name="The Broad Institute Genome Sequencing Center for Infectious Disease"/>
            <person name="Wu L."/>
            <person name="Ma J."/>
        </authorList>
    </citation>
    <scope>NUCLEOTIDE SEQUENCE [LARGE SCALE GENOMIC DNA]</scope>
    <source>
        <strain evidence="2">SHR3</strain>
    </source>
</reference>
<dbReference type="RefSeq" id="WP_096447612.1">
    <property type="nucleotide sequence ID" value="NZ_JBHSOG010000103.1"/>
</dbReference>
<keyword evidence="2" id="KW-1185">Reference proteome</keyword>
<dbReference type="EMBL" id="JBHSOG010000103">
    <property type="protein sequence ID" value="MFC5772107.1"/>
    <property type="molecule type" value="Genomic_DNA"/>
</dbReference>
<protein>
    <submittedName>
        <fullName evidence="1">Uncharacterized protein</fullName>
    </submittedName>
</protein>
<comment type="caution">
    <text evidence="1">The sequence shown here is derived from an EMBL/GenBank/DDBJ whole genome shotgun (WGS) entry which is preliminary data.</text>
</comment>
<dbReference type="Proteomes" id="UP001595974">
    <property type="component" value="Unassembled WGS sequence"/>
</dbReference>
<accession>A0ABW1AY59</accession>